<evidence type="ECO:0000256" key="1">
    <source>
        <dbReference type="ARBA" id="ARBA00005519"/>
    </source>
</evidence>
<proteinExistence type="inferred from homology"/>
<accession>A0A8K0SJM4</accession>
<sequence length="236" mass="26532">MKAFAFLSLFSGLALAQQLCDQYGYHAGNGYEFNNNVWGSGFGQGSQCTYVDRVEYGGVAWRSTWSWSGGQDNVKAYPYSGRQLPQKRIVNQISSLPSTASWSYSGSNIRANVAYDLFTASDPNHATHSGDYELMIWLGRIGSIWPIGSSVGYVTVEGVQWELFIGMNGSMRVYSFVAPQQRNYFSGDLRRYFDYVRDQHGFPANNQYLLTYQFGTEPFTGNSATFTCSNFWAEAY</sequence>
<feature type="chain" id="PRO_5035465213" evidence="3">
    <location>
        <begin position="17"/>
        <end position="236"/>
    </location>
</feature>
<dbReference type="EMBL" id="JAGPNK010000013">
    <property type="protein sequence ID" value="KAH7309859.1"/>
    <property type="molecule type" value="Genomic_DNA"/>
</dbReference>
<evidence type="ECO:0000313" key="5">
    <source>
        <dbReference type="Proteomes" id="UP000813444"/>
    </source>
</evidence>
<keyword evidence="3" id="KW-0732">Signal</keyword>
<reference evidence="4" key="1">
    <citation type="journal article" date="2021" name="Nat. Commun.">
        <title>Genetic determinants of endophytism in the Arabidopsis root mycobiome.</title>
        <authorList>
            <person name="Mesny F."/>
            <person name="Miyauchi S."/>
            <person name="Thiergart T."/>
            <person name="Pickel B."/>
            <person name="Atanasova L."/>
            <person name="Karlsson M."/>
            <person name="Huettel B."/>
            <person name="Barry K.W."/>
            <person name="Haridas S."/>
            <person name="Chen C."/>
            <person name="Bauer D."/>
            <person name="Andreopoulos W."/>
            <person name="Pangilinan J."/>
            <person name="LaButti K."/>
            <person name="Riley R."/>
            <person name="Lipzen A."/>
            <person name="Clum A."/>
            <person name="Drula E."/>
            <person name="Henrissat B."/>
            <person name="Kohler A."/>
            <person name="Grigoriev I.V."/>
            <person name="Martin F.M."/>
            <person name="Hacquard S."/>
        </authorList>
    </citation>
    <scope>NUCLEOTIDE SEQUENCE</scope>
    <source>
        <strain evidence="4">MPI-CAGE-CH-0235</strain>
    </source>
</reference>
<dbReference type="InterPro" id="IPR013320">
    <property type="entry name" value="ConA-like_dom_sf"/>
</dbReference>
<dbReference type="Proteomes" id="UP000813444">
    <property type="component" value="Unassembled WGS sequence"/>
</dbReference>
<evidence type="ECO:0000313" key="4">
    <source>
        <dbReference type="EMBL" id="KAH7309859.1"/>
    </source>
</evidence>
<evidence type="ECO:0000256" key="3">
    <source>
        <dbReference type="SAM" id="SignalP"/>
    </source>
</evidence>
<keyword evidence="2" id="KW-0119">Carbohydrate metabolism</keyword>
<keyword evidence="5" id="KW-1185">Reference proteome</keyword>
<dbReference type="GO" id="GO:0008810">
    <property type="term" value="F:cellulase activity"/>
    <property type="evidence" value="ECO:0007669"/>
    <property type="project" value="InterPro"/>
</dbReference>
<dbReference type="Gene3D" id="2.60.120.180">
    <property type="match status" value="1"/>
</dbReference>
<organism evidence="4 5">
    <name type="scientific">Stachybotrys elegans</name>
    <dbReference type="NCBI Taxonomy" id="80388"/>
    <lineage>
        <taxon>Eukaryota</taxon>
        <taxon>Fungi</taxon>
        <taxon>Dikarya</taxon>
        <taxon>Ascomycota</taxon>
        <taxon>Pezizomycotina</taxon>
        <taxon>Sordariomycetes</taxon>
        <taxon>Hypocreomycetidae</taxon>
        <taxon>Hypocreales</taxon>
        <taxon>Stachybotryaceae</taxon>
        <taxon>Stachybotrys</taxon>
    </lineage>
</organism>
<name>A0A8K0SJM4_9HYPO</name>
<gene>
    <name evidence="4" type="ORF">B0I35DRAFT_358943</name>
</gene>
<keyword evidence="2" id="KW-0326">Glycosidase</keyword>
<dbReference type="GO" id="GO:0000272">
    <property type="term" value="P:polysaccharide catabolic process"/>
    <property type="evidence" value="ECO:0007669"/>
    <property type="project" value="UniProtKB-KW"/>
</dbReference>
<evidence type="ECO:0000256" key="2">
    <source>
        <dbReference type="RuleBase" id="RU361163"/>
    </source>
</evidence>
<dbReference type="InterPro" id="IPR002594">
    <property type="entry name" value="GH12"/>
</dbReference>
<dbReference type="PANTHER" id="PTHR34002:SF10">
    <property type="entry name" value="PUTATIVE-RELATED"/>
    <property type="match status" value="1"/>
</dbReference>
<protein>
    <submittedName>
        <fullName evidence="4">Endoglucanase</fullName>
    </submittedName>
</protein>
<dbReference type="AlphaFoldDB" id="A0A8K0SJM4"/>
<keyword evidence="2" id="KW-0378">Hydrolase</keyword>
<feature type="signal peptide" evidence="3">
    <location>
        <begin position="1"/>
        <end position="16"/>
    </location>
</feature>
<dbReference type="OrthoDB" id="89349at2759"/>
<comment type="similarity">
    <text evidence="1 2">Belongs to the glycosyl hydrolase 12 (cellulase H) family.</text>
</comment>
<dbReference type="InterPro" id="IPR013319">
    <property type="entry name" value="GH11/12"/>
</dbReference>
<dbReference type="SUPFAM" id="SSF49899">
    <property type="entry name" value="Concanavalin A-like lectins/glucanases"/>
    <property type="match status" value="1"/>
</dbReference>
<keyword evidence="2" id="KW-0624">Polysaccharide degradation</keyword>
<dbReference type="PANTHER" id="PTHR34002">
    <property type="entry name" value="BLR1656 PROTEIN"/>
    <property type="match status" value="1"/>
</dbReference>
<dbReference type="Pfam" id="PF01670">
    <property type="entry name" value="Glyco_hydro_12"/>
    <property type="match status" value="1"/>
</dbReference>
<comment type="caution">
    <text evidence="4">The sequence shown here is derived from an EMBL/GenBank/DDBJ whole genome shotgun (WGS) entry which is preliminary data.</text>
</comment>